<gene>
    <name evidence="1" type="ORF">PQR01_15260</name>
</gene>
<organism evidence="1 2">
    <name type="scientific">Paraburkholderia rhynchosiae</name>
    <dbReference type="NCBI Taxonomy" id="487049"/>
    <lineage>
        <taxon>Bacteria</taxon>
        <taxon>Pseudomonadati</taxon>
        <taxon>Pseudomonadota</taxon>
        <taxon>Betaproteobacteria</taxon>
        <taxon>Burkholderiales</taxon>
        <taxon>Burkholderiaceae</taxon>
        <taxon>Paraburkholderia</taxon>
    </lineage>
</organism>
<keyword evidence="2" id="KW-1185">Reference proteome</keyword>
<dbReference type="EMBL" id="JAQQDW010000027">
    <property type="protein sequence ID" value="MFM0104799.1"/>
    <property type="molecule type" value="Genomic_DNA"/>
</dbReference>
<protein>
    <submittedName>
        <fullName evidence="1">Uncharacterized protein</fullName>
    </submittedName>
</protein>
<reference evidence="1 2" key="1">
    <citation type="journal article" date="2024" name="Chem. Sci.">
        <title>Discovery of megapolipeptins by genome mining of a Burkholderiales bacteria collection.</title>
        <authorList>
            <person name="Paulo B.S."/>
            <person name="Recchia M.J.J."/>
            <person name="Lee S."/>
            <person name="Fergusson C.H."/>
            <person name="Romanowski S.B."/>
            <person name="Hernandez A."/>
            <person name="Krull N."/>
            <person name="Liu D.Y."/>
            <person name="Cavanagh H."/>
            <person name="Bos A."/>
            <person name="Gray C.A."/>
            <person name="Murphy B.T."/>
            <person name="Linington R.G."/>
            <person name="Eustaquio A.S."/>
        </authorList>
    </citation>
    <scope>NUCLEOTIDE SEQUENCE [LARGE SCALE GENOMIC DNA]</scope>
    <source>
        <strain evidence="1 2">RL18-126-BIB-B</strain>
    </source>
</reference>
<dbReference type="Proteomes" id="UP001629235">
    <property type="component" value="Unassembled WGS sequence"/>
</dbReference>
<evidence type="ECO:0000313" key="1">
    <source>
        <dbReference type="EMBL" id="MFM0104799.1"/>
    </source>
</evidence>
<comment type="caution">
    <text evidence="1">The sequence shown here is derived from an EMBL/GenBank/DDBJ whole genome shotgun (WGS) entry which is preliminary data.</text>
</comment>
<name>A0ACC7NCW6_9BURK</name>
<accession>A0ACC7NCW6</accession>
<sequence>MVFGGTFTAGNLQVSCEGGALQILKEGAHRKFVSKLRQVSYSGPFAQERKQTTLFVTERAVFRAIDGALELIEIAPGIDLERDVLAHMAFRPVISPHLKLMDERLFRPEPMGFDAAMASQGWPRHPRLAEFAEGQR</sequence>
<proteinExistence type="predicted"/>
<evidence type="ECO:0000313" key="2">
    <source>
        <dbReference type="Proteomes" id="UP001629235"/>
    </source>
</evidence>